<evidence type="ECO:0000313" key="2">
    <source>
        <dbReference type="Proteomes" id="UP000294604"/>
    </source>
</evidence>
<comment type="caution">
    <text evidence="1">The sequence shown here is derived from an EMBL/GenBank/DDBJ whole genome shotgun (WGS) entry which is preliminary data.</text>
</comment>
<name>A0A4R8SZV2_9MYCO</name>
<dbReference type="AlphaFoldDB" id="A0A4R8SZV2"/>
<sequence length="218" mass="23460">MTHNERVRARVDAFEAKLRRNLNPAGIEPVSSQGQAAPGPAQPSPPRVCRGCGCTDDAACALEAGSCAWQMQYDDNTGVCTACAPVLAAAAAAAARKAPRPPVLALVYYIPAAGSMEMYFPVLRKCLTFDVINGRFPTLTELNDQALQIAGQDRTIHIEFRAPRDNELTDPPAMSEAAAAPGYCTPVFGQFQRGYVRTAKPRLPGTAPVACPLHWFRF</sequence>
<dbReference type="RefSeq" id="WP_134081021.1">
    <property type="nucleotide sequence ID" value="NZ_PECL01000003.1"/>
</dbReference>
<dbReference type="Proteomes" id="UP000294604">
    <property type="component" value="Unassembled WGS sequence"/>
</dbReference>
<accession>A0A4R8SZV2</accession>
<dbReference type="EMBL" id="PECL01000003">
    <property type="protein sequence ID" value="TEA09119.1"/>
    <property type="molecule type" value="Genomic_DNA"/>
</dbReference>
<gene>
    <name evidence="1" type="ORF">CCUG60884_00288</name>
</gene>
<organism evidence="1 2">
    <name type="scientific">Mycobacteroides salmoniphilum</name>
    <dbReference type="NCBI Taxonomy" id="404941"/>
    <lineage>
        <taxon>Bacteria</taxon>
        <taxon>Bacillati</taxon>
        <taxon>Actinomycetota</taxon>
        <taxon>Actinomycetes</taxon>
        <taxon>Mycobacteriales</taxon>
        <taxon>Mycobacteriaceae</taxon>
        <taxon>Mycobacteroides</taxon>
    </lineage>
</organism>
<protein>
    <submittedName>
        <fullName evidence="1">Uncharacterized protein</fullName>
    </submittedName>
</protein>
<evidence type="ECO:0000313" key="1">
    <source>
        <dbReference type="EMBL" id="TEA09119.1"/>
    </source>
</evidence>
<reference evidence="1 2" key="1">
    <citation type="journal article" date="2019" name="Sci. Rep.">
        <title>Extended insight into the Mycobacterium chelonae-abscessus complex through whole genome sequencing of Mycobacterium salmoniphilum outbreak and Mycobacterium salmoniphilum-like strains.</title>
        <authorList>
            <person name="Behra P.R.K."/>
            <person name="Das S."/>
            <person name="Pettersson B.M.F."/>
            <person name="Shirreff L."/>
            <person name="DuCote T."/>
            <person name="Jacobsson K.G."/>
            <person name="Ennis D.G."/>
            <person name="Kirsebom L.A."/>
        </authorList>
    </citation>
    <scope>NUCLEOTIDE SEQUENCE [LARGE SCALE GENOMIC DNA]</scope>
    <source>
        <strain evidence="1 2">CCUG 60884</strain>
    </source>
</reference>
<proteinExistence type="predicted"/>